<feature type="non-terminal residue" evidence="1">
    <location>
        <position position="310"/>
    </location>
</feature>
<comment type="caution">
    <text evidence="1">The sequence shown here is derived from an EMBL/GenBank/DDBJ whole genome shotgun (WGS) entry which is preliminary data.</text>
</comment>
<evidence type="ECO:0000313" key="2">
    <source>
        <dbReference type="Proteomes" id="UP001432322"/>
    </source>
</evidence>
<feature type="non-terminal residue" evidence="1">
    <location>
        <position position="1"/>
    </location>
</feature>
<keyword evidence="2" id="KW-1185">Reference proteome</keyword>
<dbReference type="EMBL" id="BTSY01000001">
    <property type="protein sequence ID" value="GMT12175.1"/>
    <property type="molecule type" value="Genomic_DNA"/>
</dbReference>
<protein>
    <recommendedName>
        <fullName evidence="3">BTB domain-containing protein</fullName>
    </recommendedName>
</protein>
<accession>A0AAV5V118</accession>
<sequence length="310" mass="35025">NPIHEGGFWFNQRLDLALRLKLRSAVRRLLSDGEIAHCKSAVATLIEHNSFDTFKDCFTTADLFRSELTNEIKMKRDDSDDLVPISVDSSFGDAVNVTVDGVHFLVSSSTLSLHSETLRTALKASSANETDPLKLDISVNSFQAFLQACIGIFPEKVSCQLLDDLVKLGATNLHKYYFEKSRREIKGLSSELRSKRVTELLQHSHNQLKLDRRALNSITARLTNEELRTILAHCSFISKEMRYAVLTEMQQASNFSIFVKPMHLFEGREKALKGPSGNPYELFLERGSQTCVEELKELIHQRGDVHPDSL</sequence>
<proteinExistence type="predicted"/>
<evidence type="ECO:0008006" key="3">
    <source>
        <dbReference type="Google" id="ProtNLM"/>
    </source>
</evidence>
<dbReference type="Proteomes" id="UP001432322">
    <property type="component" value="Unassembled WGS sequence"/>
</dbReference>
<organism evidence="1 2">
    <name type="scientific">Pristionchus fissidentatus</name>
    <dbReference type="NCBI Taxonomy" id="1538716"/>
    <lineage>
        <taxon>Eukaryota</taxon>
        <taxon>Metazoa</taxon>
        <taxon>Ecdysozoa</taxon>
        <taxon>Nematoda</taxon>
        <taxon>Chromadorea</taxon>
        <taxon>Rhabditida</taxon>
        <taxon>Rhabditina</taxon>
        <taxon>Diplogasteromorpha</taxon>
        <taxon>Diplogasteroidea</taxon>
        <taxon>Neodiplogasteridae</taxon>
        <taxon>Pristionchus</taxon>
    </lineage>
</organism>
<evidence type="ECO:0000313" key="1">
    <source>
        <dbReference type="EMBL" id="GMT12175.1"/>
    </source>
</evidence>
<dbReference type="AlphaFoldDB" id="A0AAV5V118"/>
<gene>
    <name evidence="1" type="ORF">PFISCL1PPCAC_3472</name>
</gene>
<name>A0AAV5V118_9BILA</name>
<reference evidence="1" key="1">
    <citation type="submission" date="2023-10" db="EMBL/GenBank/DDBJ databases">
        <title>Genome assembly of Pristionchus species.</title>
        <authorList>
            <person name="Yoshida K."/>
            <person name="Sommer R.J."/>
        </authorList>
    </citation>
    <scope>NUCLEOTIDE SEQUENCE</scope>
    <source>
        <strain evidence="1">RS5133</strain>
    </source>
</reference>